<organism evidence="2 3">
    <name type="scientific">Colletotrichum sojae</name>
    <dbReference type="NCBI Taxonomy" id="2175907"/>
    <lineage>
        <taxon>Eukaryota</taxon>
        <taxon>Fungi</taxon>
        <taxon>Dikarya</taxon>
        <taxon>Ascomycota</taxon>
        <taxon>Pezizomycotina</taxon>
        <taxon>Sordariomycetes</taxon>
        <taxon>Hypocreomycetidae</taxon>
        <taxon>Glomerellales</taxon>
        <taxon>Glomerellaceae</taxon>
        <taxon>Colletotrichum</taxon>
        <taxon>Colletotrichum orchidearum species complex</taxon>
    </lineage>
</organism>
<dbReference type="EMBL" id="WIGN01000006">
    <property type="protein sequence ID" value="KAF6820236.1"/>
    <property type="molecule type" value="Genomic_DNA"/>
</dbReference>
<name>A0A8H6JWQ9_9PEZI</name>
<dbReference type="AlphaFoldDB" id="A0A8H6JWQ9"/>
<evidence type="ECO:0000313" key="3">
    <source>
        <dbReference type="Proteomes" id="UP000652219"/>
    </source>
</evidence>
<sequence length="101" mass="10941">MLDGDARFVKLRDHSQTTLRRATPWPATHGHLASKRETQPLRWKSQPRCSGKARFLFQSYGVINVGGWGSAGRAPARDAAEESMAGCADSRAAGVGTTVMQ</sequence>
<protein>
    <submittedName>
        <fullName evidence="2">Uncharacterized protein</fullName>
    </submittedName>
</protein>
<accession>A0A8H6JWQ9</accession>
<comment type="caution">
    <text evidence="2">The sequence shown here is derived from an EMBL/GenBank/DDBJ whole genome shotgun (WGS) entry which is preliminary data.</text>
</comment>
<dbReference type="Proteomes" id="UP000652219">
    <property type="component" value="Unassembled WGS sequence"/>
</dbReference>
<keyword evidence="3" id="KW-1185">Reference proteome</keyword>
<proteinExistence type="predicted"/>
<evidence type="ECO:0000313" key="2">
    <source>
        <dbReference type="EMBL" id="KAF6820236.1"/>
    </source>
</evidence>
<gene>
    <name evidence="2" type="ORF">CSOJ01_00939</name>
</gene>
<feature type="region of interest" description="Disordered" evidence="1">
    <location>
        <begin position="19"/>
        <end position="45"/>
    </location>
</feature>
<reference evidence="2 3" key="1">
    <citation type="journal article" date="2020" name="Phytopathology">
        <title>Genome Sequence Resources of Colletotrichum truncatum, C. plurivorum, C. musicola, and C. sojae: Four Species Pathogenic to Soybean (Glycine max).</title>
        <authorList>
            <person name="Rogerio F."/>
            <person name="Boufleur T.R."/>
            <person name="Ciampi-Guillardi M."/>
            <person name="Sukno S.A."/>
            <person name="Thon M.R."/>
            <person name="Massola Junior N.S."/>
            <person name="Baroncelli R."/>
        </authorList>
    </citation>
    <scope>NUCLEOTIDE SEQUENCE [LARGE SCALE GENOMIC DNA]</scope>
    <source>
        <strain evidence="2 3">LFN0009</strain>
    </source>
</reference>
<evidence type="ECO:0000256" key="1">
    <source>
        <dbReference type="SAM" id="MobiDB-lite"/>
    </source>
</evidence>